<name>A0AAW1K7F6_SAPOF</name>
<proteinExistence type="predicted"/>
<feature type="domain" description="Reverse transcriptase zinc-binding" evidence="1">
    <location>
        <begin position="239"/>
        <end position="315"/>
    </location>
</feature>
<comment type="caution">
    <text evidence="2">The sequence shown here is derived from an EMBL/GenBank/DDBJ whole genome shotgun (WGS) entry which is preliminary data.</text>
</comment>
<evidence type="ECO:0000313" key="3">
    <source>
        <dbReference type="Proteomes" id="UP001443914"/>
    </source>
</evidence>
<protein>
    <recommendedName>
        <fullName evidence="1">Reverse transcriptase zinc-binding domain-containing protein</fullName>
    </recommendedName>
</protein>
<evidence type="ECO:0000259" key="1">
    <source>
        <dbReference type="Pfam" id="PF13966"/>
    </source>
</evidence>
<dbReference type="AlphaFoldDB" id="A0AAW1K7F6"/>
<dbReference type="InterPro" id="IPR026960">
    <property type="entry name" value="RVT-Znf"/>
</dbReference>
<dbReference type="PANTHER" id="PTHR33116:SF84">
    <property type="entry name" value="RNA-DIRECTED DNA POLYMERASE"/>
    <property type="match status" value="1"/>
</dbReference>
<evidence type="ECO:0000313" key="2">
    <source>
        <dbReference type="EMBL" id="KAK9714023.1"/>
    </source>
</evidence>
<dbReference type="Pfam" id="PF13966">
    <property type="entry name" value="zf-RVT"/>
    <property type="match status" value="1"/>
</dbReference>
<reference evidence="2" key="1">
    <citation type="submission" date="2024-03" db="EMBL/GenBank/DDBJ databases">
        <title>WGS assembly of Saponaria officinalis var. Norfolk2.</title>
        <authorList>
            <person name="Jenkins J."/>
            <person name="Shu S."/>
            <person name="Grimwood J."/>
            <person name="Barry K."/>
            <person name="Goodstein D."/>
            <person name="Schmutz J."/>
            <person name="Leebens-Mack J."/>
            <person name="Osbourn A."/>
        </authorList>
    </citation>
    <scope>NUCLEOTIDE SEQUENCE [LARGE SCALE GENOMIC DNA]</scope>
    <source>
        <strain evidence="2">JIC</strain>
    </source>
</reference>
<keyword evidence="3" id="KW-1185">Reference proteome</keyword>
<dbReference type="PANTHER" id="PTHR33116">
    <property type="entry name" value="REVERSE TRANSCRIPTASE ZINC-BINDING DOMAIN-CONTAINING PROTEIN-RELATED-RELATED"/>
    <property type="match status" value="1"/>
</dbReference>
<dbReference type="EMBL" id="JBDFQZ010000006">
    <property type="protein sequence ID" value="KAK9714023.1"/>
    <property type="molecule type" value="Genomic_DNA"/>
</dbReference>
<gene>
    <name evidence="2" type="ORF">RND81_06G066200</name>
</gene>
<organism evidence="2 3">
    <name type="scientific">Saponaria officinalis</name>
    <name type="common">Common soapwort</name>
    <name type="synonym">Lychnis saponaria</name>
    <dbReference type="NCBI Taxonomy" id="3572"/>
    <lineage>
        <taxon>Eukaryota</taxon>
        <taxon>Viridiplantae</taxon>
        <taxon>Streptophyta</taxon>
        <taxon>Embryophyta</taxon>
        <taxon>Tracheophyta</taxon>
        <taxon>Spermatophyta</taxon>
        <taxon>Magnoliopsida</taxon>
        <taxon>eudicotyledons</taxon>
        <taxon>Gunneridae</taxon>
        <taxon>Pentapetalae</taxon>
        <taxon>Caryophyllales</taxon>
        <taxon>Caryophyllaceae</taxon>
        <taxon>Caryophylleae</taxon>
        <taxon>Saponaria</taxon>
    </lineage>
</organism>
<accession>A0AAW1K7F6</accession>
<dbReference type="Proteomes" id="UP001443914">
    <property type="component" value="Unassembled WGS sequence"/>
</dbReference>
<sequence length="418" mass="48742">MEYLSRVLMEVQNFQGFKYHSLYRRIQLSHLCFADDLLLFCYGNVASVSILMRGFLTFSSASGLVMNKQNSVLVEKIVDRICALGSRHLSYGGRLALVRSVFACLHNYWARIFILPKTIIKKIEDVCRNFLWKGSYLYTSPPLVAWDHLCKEKKHGRLGLISAYEWNIAAVAKYVWWLANKKDHLWVRWINGVYLKGRTWREMKQVANATWSWKSLCRVKETMEPGYHGDWWMASGTEYTIRSGYNWLRAGGQVPVTWDHFVWNIIALPKHSFIAWLIMKERLLTKTRLLKLGARVNTDCPICDSPGENQVHVMCTFIVRCVQLLASKLGFSLPLSDVEKWWSTNRFRSLFHKKVVGAIIIGLIYQIWAARNRCLHDGIPWRLEVVVKRVMSEVIVCCRHKISTPVLRRYQTWFDSLA</sequence>